<dbReference type="EMBL" id="CP011859">
    <property type="protein sequence ID" value="AQY23012.1"/>
    <property type="molecule type" value="Genomic_DNA"/>
</dbReference>
<dbReference type="AlphaFoldDB" id="A0A1S7DV58"/>
<dbReference type="InterPro" id="IPR007298">
    <property type="entry name" value="Cu-R_lipoprotein_NlpE"/>
</dbReference>
<organism evidence="1 2">
    <name type="scientific">Riemerella anatipestifer</name>
    <name type="common">Moraxella anatipestifer</name>
    <dbReference type="NCBI Taxonomy" id="34085"/>
    <lineage>
        <taxon>Bacteria</taxon>
        <taxon>Pseudomonadati</taxon>
        <taxon>Bacteroidota</taxon>
        <taxon>Flavobacteriia</taxon>
        <taxon>Flavobacteriales</taxon>
        <taxon>Weeksellaceae</taxon>
        <taxon>Riemerella</taxon>
    </lineage>
</organism>
<proteinExistence type="predicted"/>
<protein>
    <submittedName>
        <fullName evidence="1">Putative lipoprotein NlpE involved in copper resistance</fullName>
    </submittedName>
</protein>
<dbReference type="Gene3D" id="2.40.128.640">
    <property type="match status" value="1"/>
</dbReference>
<evidence type="ECO:0000313" key="1">
    <source>
        <dbReference type="EMBL" id="AQY23012.1"/>
    </source>
</evidence>
<keyword evidence="1" id="KW-0449">Lipoprotein</keyword>
<dbReference type="PROSITE" id="PS51257">
    <property type="entry name" value="PROKAR_LIPOPROTEIN"/>
    <property type="match status" value="1"/>
</dbReference>
<dbReference type="Proteomes" id="UP000189883">
    <property type="component" value="Chromosome"/>
</dbReference>
<reference evidence="1 2" key="1">
    <citation type="submission" date="2015-06" db="EMBL/GenBank/DDBJ databases">
        <title>R. anatipestifer strain HXb2 is the most virulent strain so far, and the genome sequence would help us uncover the pathogenesis.</title>
        <authorList>
            <person name="Hu Q."/>
            <person name="Qi J."/>
            <person name="Bo H."/>
            <person name="Liu G."/>
            <person name="Tao M."/>
            <person name="Ding Y."/>
            <person name="Xue Y."/>
        </authorList>
    </citation>
    <scope>NUCLEOTIDE SEQUENCE [LARGE SCALE GENOMIC DNA]</scope>
    <source>
        <strain evidence="1 2">HXb2</strain>
    </source>
</reference>
<dbReference type="Pfam" id="PF04170">
    <property type="entry name" value="NlpE"/>
    <property type="match status" value="1"/>
</dbReference>
<accession>A0A1S7DV58</accession>
<sequence>MDINKIRSKMKNFGIAVLVLGVLASCNEKENEKNFVNHTSSEVVQEGVTDKNEAPETYEGVFPCADCNGIKVTLTLNQKDWSYHMISDYMDKEKLENNGTFTWDVTQKFITLTDGEDAEEQQVFYVSDKGLFLVPEIGSKDIKEDYQLTKR</sequence>
<gene>
    <name evidence="1" type="ORF">AB406_2072</name>
</gene>
<name>A0A1S7DV58_RIEAN</name>
<evidence type="ECO:0000313" key="2">
    <source>
        <dbReference type="Proteomes" id="UP000189883"/>
    </source>
</evidence>